<dbReference type="WBParaSite" id="ACRNAN_Path_1282.g5016.t1">
    <property type="protein sequence ID" value="ACRNAN_Path_1282.g5016.t1"/>
    <property type="gene ID" value="ACRNAN_Path_1282.g5016"/>
</dbReference>
<name>A0A914BYP4_9BILA</name>
<keyword evidence="1" id="KW-0732">Signal</keyword>
<dbReference type="SUPFAM" id="SSF51445">
    <property type="entry name" value="(Trans)glycosidases"/>
    <property type="match status" value="1"/>
</dbReference>
<evidence type="ECO:0000256" key="1">
    <source>
        <dbReference type="SAM" id="SignalP"/>
    </source>
</evidence>
<sequence>MKSFFTILVAFVFVYSIHGHLSIDVSISNYTFTFQQFNCLMNQNYEAFLPQIYSSDGYFSSVGLQNLADARAVINTDVIIAPCRSNCTDKTASGYDQMQSIFEILNAECQPDFIFIQVLSNGKWPNDKQGNRQFILDMIKAVKDNYTDGTGDVARSVGIMTNYNSWSQILGADWTGASNLDLFHVFINLLEMSLLTIAPKEFLLTTIIIQEKDAIVRMPYVTKIIAKMAVVTTNKWLEEKILDLLNDF</sequence>
<feature type="signal peptide" evidence="1">
    <location>
        <begin position="1"/>
        <end position="19"/>
    </location>
</feature>
<dbReference type="AlphaFoldDB" id="A0A914BYP4"/>
<evidence type="ECO:0000313" key="2">
    <source>
        <dbReference type="Proteomes" id="UP000887540"/>
    </source>
</evidence>
<feature type="chain" id="PRO_5037057623" evidence="1">
    <location>
        <begin position="20"/>
        <end position="248"/>
    </location>
</feature>
<dbReference type="PANTHER" id="PTHR23208:SF36">
    <property type="entry name" value="LYSOZYME-RELATED"/>
    <property type="match status" value="1"/>
</dbReference>
<protein>
    <submittedName>
        <fullName evidence="3">Uncharacterized protein</fullName>
    </submittedName>
</protein>
<dbReference type="GO" id="GO:0007165">
    <property type="term" value="P:signal transduction"/>
    <property type="evidence" value="ECO:0007669"/>
    <property type="project" value="TreeGrafter"/>
</dbReference>
<organism evidence="2 3">
    <name type="scientific">Acrobeloides nanus</name>
    <dbReference type="NCBI Taxonomy" id="290746"/>
    <lineage>
        <taxon>Eukaryota</taxon>
        <taxon>Metazoa</taxon>
        <taxon>Ecdysozoa</taxon>
        <taxon>Nematoda</taxon>
        <taxon>Chromadorea</taxon>
        <taxon>Rhabditida</taxon>
        <taxon>Tylenchina</taxon>
        <taxon>Cephalobomorpha</taxon>
        <taxon>Cephaloboidea</taxon>
        <taxon>Cephalobidae</taxon>
        <taxon>Acrobeloides</taxon>
    </lineage>
</organism>
<accession>A0A914BYP4</accession>
<keyword evidence="2" id="KW-1185">Reference proteome</keyword>
<dbReference type="PANTHER" id="PTHR23208">
    <property type="entry name" value="LYSOZYME PROTEIN"/>
    <property type="match status" value="1"/>
</dbReference>
<proteinExistence type="predicted"/>
<dbReference type="GO" id="GO:0045087">
    <property type="term" value="P:innate immune response"/>
    <property type="evidence" value="ECO:0007669"/>
    <property type="project" value="TreeGrafter"/>
</dbReference>
<dbReference type="Proteomes" id="UP000887540">
    <property type="component" value="Unplaced"/>
</dbReference>
<evidence type="ECO:0000313" key="3">
    <source>
        <dbReference type="WBParaSite" id="ACRNAN_Path_1282.g5016.t1"/>
    </source>
</evidence>
<dbReference type="InterPro" id="IPR051595">
    <property type="entry name" value="GH25_Enzymes"/>
</dbReference>
<reference evidence="3" key="1">
    <citation type="submission" date="2022-11" db="UniProtKB">
        <authorList>
            <consortium name="WormBaseParasite"/>
        </authorList>
    </citation>
    <scope>IDENTIFICATION</scope>
</reference>
<dbReference type="InterPro" id="IPR017853">
    <property type="entry name" value="GH"/>
</dbReference>